<evidence type="ECO:0000256" key="1">
    <source>
        <dbReference type="SAM" id="Phobius"/>
    </source>
</evidence>
<proteinExistence type="predicted"/>
<feature type="transmembrane region" description="Helical" evidence="1">
    <location>
        <begin position="52"/>
        <end position="71"/>
    </location>
</feature>
<protein>
    <submittedName>
        <fullName evidence="2">Uncharacterized protein</fullName>
    </submittedName>
</protein>
<evidence type="ECO:0000313" key="2">
    <source>
        <dbReference type="EMBL" id="MCK1788716.1"/>
    </source>
</evidence>
<dbReference type="EMBL" id="JAKNRW010000001">
    <property type="protein sequence ID" value="MCK1788716.1"/>
    <property type="molecule type" value="Genomic_DNA"/>
</dbReference>
<keyword evidence="3" id="KW-1185">Reference proteome</keyword>
<dbReference type="RefSeq" id="WP_247285730.1">
    <property type="nucleotide sequence ID" value="NZ_JAKNRW010000001.1"/>
</dbReference>
<keyword evidence="1" id="KW-1133">Transmembrane helix</keyword>
<keyword evidence="1" id="KW-0472">Membrane</keyword>
<comment type="caution">
    <text evidence="2">The sequence shown here is derived from an EMBL/GenBank/DDBJ whole genome shotgun (WGS) entry which is preliminary data.</text>
</comment>
<sequence length="74" mass="7582">MSRGSNVAVSKIAAYAEDPTKFVGAAGGAYNPRLARMGTAAHNRIGAGPNTAMFVVAVIAIIAALLYFNVISLT</sequence>
<reference evidence="2 3" key="1">
    <citation type="submission" date="2022-02" db="EMBL/GenBank/DDBJ databases">
        <title>Comparative genomics of the first Antarctic Pseudomonas spp. capable of biotransforming 2,4,6-Trinitrotoluene.</title>
        <authorList>
            <person name="Cabrera M.A."/>
            <person name="Marquez S.L."/>
            <person name="Perez-Donoso J.M."/>
        </authorList>
    </citation>
    <scope>NUCLEOTIDE SEQUENCE [LARGE SCALE GENOMIC DNA]</scope>
    <source>
        <strain evidence="2 3">TNT19</strain>
    </source>
</reference>
<gene>
    <name evidence="2" type="ORF">L9059_00615</name>
</gene>
<name>A0ABT0ESM2_9PSED</name>
<evidence type="ECO:0000313" key="3">
    <source>
        <dbReference type="Proteomes" id="UP001299876"/>
    </source>
</evidence>
<accession>A0ABT0ESM2</accession>
<organism evidence="2 3">
    <name type="scientific">Pseudomonas violetae</name>
    <dbReference type="NCBI Taxonomy" id="2915813"/>
    <lineage>
        <taxon>Bacteria</taxon>
        <taxon>Pseudomonadati</taxon>
        <taxon>Pseudomonadota</taxon>
        <taxon>Gammaproteobacteria</taxon>
        <taxon>Pseudomonadales</taxon>
        <taxon>Pseudomonadaceae</taxon>
        <taxon>Pseudomonas</taxon>
    </lineage>
</organism>
<keyword evidence="1" id="KW-0812">Transmembrane</keyword>
<dbReference type="Proteomes" id="UP001299876">
    <property type="component" value="Unassembled WGS sequence"/>
</dbReference>